<protein>
    <submittedName>
        <fullName evidence="2">Uncharacterized protein</fullName>
    </submittedName>
</protein>
<organism evidence="2 3">
    <name type="scientific">Pseudoalteromonas tunicata D2</name>
    <dbReference type="NCBI Taxonomy" id="87626"/>
    <lineage>
        <taxon>Bacteria</taxon>
        <taxon>Pseudomonadati</taxon>
        <taxon>Pseudomonadota</taxon>
        <taxon>Gammaproteobacteria</taxon>
        <taxon>Alteromonadales</taxon>
        <taxon>Pseudoalteromonadaceae</taxon>
        <taxon>Pseudoalteromonas</taxon>
    </lineage>
</organism>
<feature type="transmembrane region" description="Helical" evidence="1">
    <location>
        <begin position="102"/>
        <end position="127"/>
    </location>
</feature>
<feature type="transmembrane region" description="Helical" evidence="1">
    <location>
        <begin position="62"/>
        <end position="81"/>
    </location>
</feature>
<feature type="transmembrane region" description="Helical" evidence="1">
    <location>
        <begin position="184"/>
        <end position="202"/>
    </location>
</feature>
<dbReference type="EMBL" id="AAOH01000013">
    <property type="protein sequence ID" value="EAR26535.1"/>
    <property type="molecule type" value="Genomic_DNA"/>
</dbReference>
<evidence type="ECO:0000313" key="2">
    <source>
        <dbReference type="EMBL" id="EAR26535.1"/>
    </source>
</evidence>
<feature type="transmembrane region" description="Helical" evidence="1">
    <location>
        <begin position="161"/>
        <end position="178"/>
    </location>
</feature>
<evidence type="ECO:0000256" key="1">
    <source>
        <dbReference type="SAM" id="Phobius"/>
    </source>
</evidence>
<feature type="transmembrane region" description="Helical" evidence="1">
    <location>
        <begin position="27"/>
        <end position="50"/>
    </location>
</feature>
<dbReference type="RefSeq" id="WP_009840493.1">
    <property type="nucleotide sequence ID" value="NZ_CH959301.1"/>
</dbReference>
<dbReference type="eggNOG" id="ENOG502Z9B9">
    <property type="taxonomic scope" value="Bacteria"/>
</dbReference>
<dbReference type="Pfam" id="PF19632">
    <property type="entry name" value="DUF6136"/>
    <property type="match status" value="1"/>
</dbReference>
<dbReference type="InterPro" id="IPR045614">
    <property type="entry name" value="DUF6136"/>
</dbReference>
<keyword evidence="1" id="KW-0472">Membrane</keyword>
<dbReference type="AlphaFoldDB" id="A4CFJ7"/>
<sequence length="357" mass="41368">MFKVFFRYRALAFSREIALLSQHLKQLLGMLFAVLYTALPGIVLLVFLGLGKIIKAEGGSVNQLWIAWCFLAVQTIFFYALQQAILNIEQRCFQLSIACSRWWMWLADCRNLLFTHVFLWCSVFLLLTMSSTQLSQNTHFMIFTALQLGLGFLSLYRMQQTVLFCLVSATLILALPYLTPLIMMLSWVTVFIGCIFIPTFNWQKEFKVNTLVGFWFSFYSRHYQILFWRLASGVVVTAGMLVLASEREDFTYLAAYFSCFIFLLLITTLHIEVAKITAQFRAFFHSLNKSKTFNYSRIFKSVMVYFILLVVIATIFTQWWLAVGVGLVAIFCFYIAEKKPERLALVWMCFLVGGLFI</sequence>
<feature type="transmembrane region" description="Helical" evidence="1">
    <location>
        <begin position="250"/>
        <end position="271"/>
    </location>
</feature>
<feature type="transmembrane region" description="Helical" evidence="1">
    <location>
        <begin position="319"/>
        <end position="336"/>
    </location>
</feature>
<gene>
    <name evidence="2" type="ORF">PTD2_22677</name>
</gene>
<keyword evidence="3" id="KW-1185">Reference proteome</keyword>
<feature type="transmembrane region" description="Helical" evidence="1">
    <location>
        <begin position="292"/>
        <end position="313"/>
    </location>
</feature>
<dbReference type="Proteomes" id="UP000006201">
    <property type="component" value="Unassembled WGS sequence"/>
</dbReference>
<evidence type="ECO:0000313" key="3">
    <source>
        <dbReference type="Proteomes" id="UP000006201"/>
    </source>
</evidence>
<feature type="transmembrane region" description="Helical" evidence="1">
    <location>
        <begin position="139"/>
        <end position="156"/>
    </location>
</feature>
<proteinExistence type="predicted"/>
<dbReference type="HOGENOM" id="CLU_775830_0_0_6"/>
<name>A4CFJ7_9GAMM</name>
<feature type="transmembrane region" description="Helical" evidence="1">
    <location>
        <begin position="223"/>
        <end position="244"/>
    </location>
</feature>
<accession>A4CFJ7</accession>
<keyword evidence="1" id="KW-1133">Transmembrane helix</keyword>
<dbReference type="OrthoDB" id="6315643at2"/>
<keyword evidence="1" id="KW-0812">Transmembrane</keyword>
<comment type="caution">
    <text evidence="2">The sequence shown here is derived from an EMBL/GenBank/DDBJ whole genome shotgun (WGS) entry which is preliminary data.</text>
</comment>
<dbReference type="STRING" id="87626.PTD2_22677"/>
<reference evidence="2 3" key="1">
    <citation type="submission" date="2006-02" db="EMBL/GenBank/DDBJ databases">
        <authorList>
            <person name="Moran M.A."/>
            <person name="Kjelleberg S."/>
            <person name="Egan S."/>
            <person name="Saunders N."/>
            <person name="Thomas T."/>
            <person name="Ferriera S."/>
            <person name="Johnson J."/>
            <person name="Kravitz S."/>
            <person name="Halpern A."/>
            <person name="Remington K."/>
            <person name="Beeson K."/>
            <person name="Tran B."/>
            <person name="Rogers Y.-H."/>
            <person name="Friedman R."/>
            <person name="Venter J.C."/>
        </authorList>
    </citation>
    <scope>NUCLEOTIDE SEQUENCE [LARGE SCALE GENOMIC DNA]</scope>
    <source>
        <strain evidence="2 3">D2</strain>
    </source>
</reference>